<sequence>NGPHSGPYGASGSGGIAGWHRRSGSAAQPNDTRCRVRCADRRHPGWPRRCSMGQWSAQRTLRGIRIRRYRRMAPPIRFRRTTQRHPLSGPLCGPMASRLATTLLHGPMVRTADPTGHPDPAVAPDGTADPVPPRNPTTPVVGSAARTDGITPATTLLHGANGPHSGPYGTSGSGGSAGWHRRSGSAAQPNDTRCRVRCAD</sequence>
<gene>
    <name evidence="2" type="ORF">ThimaDRAFT_4868</name>
</gene>
<dbReference type="AlphaFoldDB" id="F9UIW5"/>
<reference evidence="2 3" key="1">
    <citation type="submission" date="2011-06" db="EMBL/GenBank/DDBJ databases">
        <title>The draft genome of Thiocapsa marina 5811.</title>
        <authorList>
            <consortium name="US DOE Joint Genome Institute (JGI-PGF)"/>
            <person name="Lucas S."/>
            <person name="Han J."/>
            <person name="Cheng J.-F."/>
            <person name="Goodwin L."/>
            <person name="Pitluck S."/>
            <person name="Peters L."/>
            <person name="Land M.L."/>
            <person name="Hauser L."/>
            <person name="Vogl K."/>
            <person name="Liu Z."/>
            <person name="Imhoff J."/>
            <person name="Thiel V."/>
            <person name="Frigaard N.-U."/>
            <person name="Bryant D."/>
            <person name="Woyke T.J."/>
        </authorList>
    </citation>
    <scope>NUCLEOTIDE SEQUENCE [LARGE SCALE GENOMIC DNA]</scope>
    <source>
        <strain evidence="2 3">5811</strain>
    </source>
</reference>
<protein>
    <submittedName>
        <fullName evidence="2">Uncharacterized protein</fullName>
    </submittedName>
</protein>
<feature type="region of interest" description="Disordered" evidence="1">
    <location>
        <begin position="112"/>
        <end position="200"/>
    </location>
</feature>
<evidence type="ECO:0000313" key="3">
    <source>
        <dbReference type="Proteomes" id="UP000005459"/>
    </source>
</evidence>
<proteinExistence type="predicted"/>
<dbReference type="Proteomes" id="UP000005459">
    <property type="component" value="Unassembled WGS sequence"/>
</dbReference>
<feature type="non-terminal residue" evidence="2">
    <location>
        <position position="1"/>
    </location>
</feature>
<name>F9UIW5_9GAMM</name>
<evidence type="ECO:0000313" key="2">
    <source>
        <dbReference type="EMBL" id="EGV15843.1"/>
    </source>
</evidence>
<dbReference type="EMBL" id="AFWV01000037">
    <property type="protein sequence ID" value="EGV15843.1"/>
    <property type="molecule type" value="Genomic_DNA"/>
</dbReference>
<organism evidence="2 3">
    <name type="scientific">Thiocapsa marina 5811</name>
    <dbReference type="NCBI Taxonomy" id="768671"/>
    <lineage>
        <taxon>Bacteria</taxon>
        <taxon>Pseudomonadati</taxon>
        <taxon>Pseudomonadota</taxon>
        <taxon>Gammaproteobacteria</taxon>
        <taxon>Chromatiales</taxon>
        <taxon>Chromatiaceae</taxon>
        <taxon>Thiocapsa</taxon>
    </lineage>
</organism>
<keyword evidence="3" id="KW-1185">Reference proteome</keyword>
<feature type="region of interest" description="Disordered" evidence="1">
    <location>
        <begin position="1"/>
        <end position="32"/>
    </location>
</feature>
<accession>F9UIW5</accession>
<evidence type="ECO:0000256" key="1">
    <source>
        <dbReference type="SAM" id="MobiDB-lite"/>
    </source>
</evidence>